<dbReference type="PANTHER" id="PTHR12411">
    <property type="entry name" value="CYSTEINE PROTEASE FAMILY C1-RELATED"/>
    <property type="match status" value="1"/>
</dbReference>
<evidence type="ECO:0000256" key="5">
    <source>
        <dbReference type="ARBA" id="ARBA00023145"/>
    </source>
</evidence>
<name>A0A653BED9_CALMS</name>
<dbReference type="Proteomes" id="UP000410492">
    <property type="component" value="Unassembled WGS sequence"/>
</dbReference>
<evidence type="ECO:0000256" key="3">
    <source>
        <dbReference type="ARBA" id="ARBA00022801"/>
    </source>
</evidence>
<dbReference type="InterPro" id="IPR013128">
    <property type="entry name" value="Peptidase_C1A"/>
</dbReference>
<evidence type="ECO:0000256" key="7">
    <source>
        <dbReference type="SAM" id="SignalP"/>
    </source>
</evidence>
<keyword evidence="11" id="KW-1185">Reference proteome</keyword>
<dbReference type="Gene3D" id="3.90.70.10">
    <property type="entry name" value="Cysteine proteinases"/>
    <property type="match status" value="1"/>
</dbReference>
<dbReference type="SMART" id="SM00848">
    <property type="entry name" value="Inhibitor_I29"/>
    <property type="match status" value="1"/>
</dbReference>
<dbReference type="FunFam" id="3.90.70.10:FF:000006">
    <property type="entry name" value="Cathepsin S"/>
    <property type="match status" value="1"/>
</dbReference>
<evidence type="ECO:0000256" key="1">
    <source>
        <dbReference type="ARBA" id="ARBA00008455"/>
    </source>
</evidence>
<dbReference type="AlphaFoldDB" id="A0A653BED9"/>
<proteinExistence type="inferred from homology"/>
<dbReference type="PROSITE" id="PS00640">
    <property type="entry name" value="THIOL_PROTEASE_ASN"/>
    <property type="match status" value="1"/>
</dbReference>
<feature type="chain" id="PRO_5024895397" description="Gut cathepsin L-like cysteine protease" evidence="7">
    <location>
        <begin position="19"/>
        <end position="326"/>
    </location>
</feature>
<feature type="domain" description="Cathepsin propeptide inhibitor" evidence="9">
    <location>
        <begin position="23"/>
        <end position="83"/>
    </location>
</feature>
<keyword evidence="7" id="KW-0732">Signal</keyword>
<dbReference type="GO" id="GO:0008234">
    <property type="term" value="F:cysteine-type peptidase activity"/>
    <property type="evidence" value="ECO:0007669"/>
    <property type="project" value="UniProtKB-KW"/>
</dbReference>
<reference evidence="10 11" key="1">
    <citation type="submission" date="2019-01" db="EMBL/GenBank/DDBJ databases">
        <authorList>
            <person name="Sayadi A."/>
        </authorList>
    </citation>
    <scope>NUCLEOTIDE SEQUENCE [LARGE SCALE GENOMIC DNA]</scope>
</reference>
<dbReference type="EMBL" id="CAACVG010000342">
    <property type="protein sequence ID" value="VEN33947.1"/>
    <property type="molecule type" value="Genomic_DNA"/>
</dbReference>
<dbReference type="PRINTS" id="PR00705">
    <property type="entry name" value="PAPAIN"/>
</dbReference>
<dbReference type="InterPro" id="IPR000668">
    <property type="entry name" value="Peptidase_C1A_C"/>
</dbReference>
<dbReference type="GO" id="GO:0006508">
    <property type="term" value="P:proteolysis"/>
    <property type="evidence" value="ECO:0007669"/>
    <property type="project" value="UniProtKB-KW"/>
</dbReference>
<dbReference type="InterPro" id="IPR039417">
    <property type="entry name" value="Peptidase_C1A_papain-like"/>
</dbReference>
<protein>
    <recommendedName>
        <fullName evidence="12">Gut cathepsin L-like cysteine protease</fullName>
    </recommendedName>
</protein>
<dbReference type="OrthoDB" id="10253408at2759"/>
<evidence type="ECO:0000259" key="8">
    <source>
        <dbReference type="SMART" id="SM00645"/>
    </source>
</evidence>
<organism evidence="10 11">
    <name type="scientific">Callosobruchus maculatus</name>
    <name type="common">Southern cowpea weevil</name>
    <name type="synonym">Pulse bruchid</name>
    <dbReference type="NCBI Taxonomy" id="64391"/>
    <lineage>
        <taxon>Eukaryota</taxon>
        <taxon>Metazoa</taxon>
        <taxon>Ecdysozoa</taxon>
        <taxon>Arthropoda</taxon>
        <taxon>Hexapoda</taxon>
        <taxon>Insecta</taxon>
        <taxon>Pterygota</taxon>
        <taxon>Neoptera</taxon>
        <taxon>Endopterygota</taxon>
        <taxon>Coleoptera</taxon>
        <taxon>Polyphaga</taxon>
        <taxon>Cucujiformia</taxon>
        <taxon>Chrysomeloidea</taxon>
        <taxon>Chrysomelidae</taxon>
        <taxon>Bruchinae</taxon>
        <taxon>Bruchini</taxon>
        <taxon>Callosobruchus</taxon>
    </lineage>
</organism>
<keyword evidence="3" id="KW-0378">Hydrolase</keyword>
<dbReference type="Pfam" id="PF00112">
    <property type="entry name" value="Peptidase_C1"/>
    <property type="match status" value="1"/>
</dbReference>
<evidence type="ECO:0000256" key="2">
    <source>
        <dbReference type="ARBA" id="ARBA00022670"/>
    </source>
</evidence>
<dbReference type="InterPro" id="IPR013201">
    <property type="entry name" value="Prot_inhib_I29"/>
</dbReference>
<dbReference type="PROSITE" id="PS00139">
    <property type="entry name" value="THIOL_PROTEASE_CYS"/>
    <property type="match status" value="1"/>
</dbReference>
<dbReference type="SMART" id="SM00645">
    <property type="entry name" value="Pept_C1"/>
    <property type="match status" value="1"/>
</dbReference>
<evidence type="ECO:0000313" key="10">
    <source>
        <dbReference type="EMBL" id="VEN33947.1"/>
    </source>
</evidence>
<keyword evidence="2" id="KW-0645">Protease</keyword>
<feature type="domain" description="Peptidase C1A papain C-terminal" evidence="8">
    <location>
        <begin position="112"/>
        <end position="324"/>
    </location>
</feature>
<evidence type="ECO:0000256" key="4">
    <source>
        <dbReference type="ARBA" id="ARBA00022807"/>
    </source>
</evidence>
<dbReference type="CDD" id="cd02248">
    <property type="entry name" value="Peptidase_C1A"/>
    <property type="match status" value="1"/>
</dbReference>
<evidence type="ECO:0008006" key="12">
    <source>
        <dbReference type="Google" id="ProtNLM"/>
    </source>
</evidence>
<keyword evidence="5" id="KW-0865">Zymogen</keyword>
<gene>
    <name evidence="10" type="ORF">CALMAC_LOCUS318</name>
</gene>
<dbReference type="InterPro" id="IPR025661">
    <property type="entry name" value="Pept_asp_AS"/>
</dbReference>
<keyword evidence="4" id="KW-0788">Thiol protease</keyword>
<dbReference type="Pfam" id="PF08246">
    <property type="entry name" value="Inhibitor_I29"/>
    <property type="match status" value="1"/>
</dbReference>
<evidence type="ECO:0000259" key="9">
    <source>
        <dbReference type="SMART" id="SM00848"/>
    </source>
</evidence>
<keyword evidence="6" id="KW-1015">Disulfide bond</keyword>
<sequence length="326" mass="36688">MKFLIVVATLVLVAGASSVYEEWQQFKLDHGKTYRSLVEEKHRFSVFQKNLIEIQEHNKKYERGEESFAMKVTQFADMTHEEFLDLLKLQGVPALPSNAVTFDNFEDSDIDEKDAVDWRKEGAVTPVKNQGKCGSCWAFSAVGSIEAQFFKKNRTLVSLSAQELVDCADEHYRNKGCDGGTMDNAFDFVRDEGIQTEESYPYEARMSTCRKNGGYVTKVKKYVYSSKEQEIARIVSSEGPVSAAIDASGLQLYSHGIVDEKTKCQSDLFSLNHGILVVGYGRENGVDYWIVKNSWGADWGEDGYFKLKRGAKVCGIGTYNTYPILP</sequence>
<comment type="similarity">
    <text evidence="1">Belongs to the peptidase C1 family.</text>
</comment>
<dbReference type="InterPro" id="IPR000169">
    <property type="entry name" value="Pept_cys_AS"/>
</dbReference>
<evidence type="ECO:0000256" key="6">
    <source>
        <dbReference type="ARBA" id="ARBA00023157"/>
    </source>
</evidence>
<feature type="signal peptide" evidence="7">
    <location>
        <begin position="1"/>
        <end position="18"/>
    </location>
</feature>
<dbReference type="InterPro" id="IPR038765">
    <property type="entry name" value="Papain-like_cys_pep_sf"/>
</dbReference>
<dbReference type="PROSITE" id="PS00639">
    <property type="entry name" value="THIOL_PROTEASE_HIS"/>
    <property type="match status" value="1"/>
</dbReference>
<dbReference type="SUPFAM" id="SSF54001">
    <property type="entry name" value="Cysteine proteinases"/>
    <property type="match status" value="1"/>
</dbReference>
<evidence type="ECO:0000313" key="11">
    <source>
        <dbReference type="Proteomes" id="UP000410492"/>
    </source>
</evidence>
<dbReference type="InterPro" id="IPR025660">
    <property type="entry name" value="Pept_his_AS"/>
</dbReference>
<accession>A0A653BED9</accession>